<dbReference type="HOGENOM" id="CLU_000445_69_8_6"/>
<accession>A0A0A7EJE9</accession>
<evidence type="ECO:0000313" key="5">
    <source>
        <dbReference type="EMBL" id="AIY66648.1"/>
    </source>
</evidence>
<feature type="domain" description="Response regulatory" evidence="4">
    <location>
        <begin position="3"/>
        <end position="117"/>
    </location>
</feature>
<dbReference type="STRING" id="1348114.OM33_16045"/>
<dbReference type="Pfam" id="PF00072">
    <property type="entry name" value="Response_reg"/>
    <property type="match status" value="1"/>
</dbReference>
<dbReference type="KEGG" id="pseo:OM33_16045"/>
<feature type="modified residue" description="4-aspartylphosphate" evidence="2">
    <location>
        <position position="51"/>
    </location>
</feature>
<reference evidence="5 6" key="1">
    <citation type="submission" date="2014-11" db="EMBL/GenBank/DDBJ databases">
        <title>Complete Genome Sequence of Pseudoalteromonas sp. Strain OCN003 Isolated from Kaneohe Bay, Oahu, Hawaii.</title>
        <authorList>
            <person name="Beurmann S."/>
            <person name="Videau P."/>
            <person name="Ushijima B."/>
            <person name="Smith A.M."/>
            <person name="Aeby G.S."/>
            <person name="Callahan S.M."/>
            <person name="Belcaid M."/>
        </authorList>
    </citation>
    <scope>NUCLEOTIDE SEQUENCE [LARGE SCALE GENOMIC DNA]</scope>
    <source>
        <strain evidence="5 6">OCN003</strain>
    </source>
</reference>
<dbReference type="PANTHER" id="PTHR44591:SF19">
    <property type="entry name" value="TWO-COMPONENT RESPONSE REGULATOR-RELATED"/>
    <property type="match status" value="1"/>
</dbReference>
<dbReference type="AlphaFoldDB" id="A0A0A7EJE9"/>
<evidence type="ECO:0000256" key="3">
    <source>
        <dbReference type="SAM" id="Coils"/>
    </source>
</evidence>
<dbReference type="InterPro" id="IPR050595">
    <property type="entry name" value="Bact_response_regulator"/>
</dbReference>
<sequence length="141" mass="16041">MVHILLVDDEPEVTNAIARLLRKDYTITKCSEPENALELVKLHNIDLVLSDIRMPVIDGVELLSQVKAFDDTIGRVLLSGYSDMELCQRAISDEIAAIILTKPWDNFELKNVLKLVLNMRNLQKENTELKQKLNQLNLASQ</sequence>
<dbReference type="InterPro" id="IPR001789">
    <property type="entry name" value="Sig_transdc_resp-reg_receiver"/>
</dbReference>
<feature type="coiled-coil region" evidence="3">
    <location>
        <begin position="112"/>
        <end position="139"/>
    </location>
</feature>
<name>A0A0A7EJE9_9GAMM</name>
<dbReference type="SMART" id="SM00448">
    <property type="entry name" value="REC"/>
    <property type="match status" value="1"/>
</dbReference>
<dbReference type="EMBL" id="CP009889">
    <property type="protein sequence ID" value="AIY66648.1"/>
    <property type="molecule type" value="Genomic_DNA"/>
</dbReference>
<evidence type="ECO:0000259" key="4">
    <source>
        <dbReference type="PROSITE" id="PS50110"/>
    </source>
</evidence>
<evidence type="ECO:0000256" key="2">
    <source>
        <dbReference type="PROSITE-ProRule" id="PRU00169"/>
    </source>
</evidence>
<dbReference type="OrthoDB" id="9802066at2"/>
<dbReference type="eggNOG" id="COG3437">
    <property type="taxonomic scope" value="Bacteria"/>
</dbReference>
<protein>
    <submittedName>
        <fullName evidence="5">Response regulator receiver protein</fullName>
    </submittedName>
</protein>
<proteinExistence type="predicted"/>
<evidence type="ECO:0000313" key="6">
    <source>
        <dbReference type="Proteomes" id="UP000030341"/>
    </source>
</evidence>
<organism evidence="5 6">
    <name type="scientific">Pseudoalteromonas piratica</name>
    <dbReference type="NCBI Taxonomy" id="1348114"/>
    <lineage>
        <taxon>Bacteria</taxon>
        <taxon>Pseudomonadati</taxon>
        <taxon>Pseudomonadota</taxon>
        <taxon>Gammaproteobacteria</taxon>
        <taxon>Alteromonadales</taxon>
        <taxon>Pseudoalteromonadaceae</taxon>
        <taxon>Pseudoalteromonas</taxon>
    </lineage>
</organism>
<keyword evidence="3" id="KW-0175">Coiled coil</keyword>
<dbReference type="RefSeq" id="WP_040135039.1">
    <property type="nucleotide sequence ID" value="NZ_CP009889.1"/>
</dbReference>
<dbReference type="GO" id="GO:0000160">
    <property type="term" value="P:phosphorelay signal transduction system"/>
    <property type="evidence" value="ECO:0007669"/>
    <property type="project" value="InterPro"/>
</dbReference>
<keyword evidence="1 2" id="KW-0597">Phosphoprotein</keyword>
<dbReference type="InterPro" id="IPR011006">
    <property type="entry name" value="CheY-like_superfamily"/>
</dbReference>
<evidence type="ECO:0000256" key="1">
    <source>
        <dbReference type="ARBA" id="ARBA00022553"/>
    </source>
</evidence>
<dbReference type="PANTHER" id="PTHR44591">
    <property type="entry name" value="STRESS RESPONSE REGULATOR PROTEIN 1"/>
    <property type="match status" value="1"/>
</dbReference>
<dbReference type="Proteomes" id="UP000030341">
    <property type="component" value="Chromosome 2"/>
</dbReference>
<dbReference type="PROSITE" id="PS50110">
    <property type="entry name" value="RESPONSE_REGULATORY"/>
    <property type="match status" value="1"/>
</dbReference>
<keyword evidence="6" id="KW-1185">Reference proteome</keyword>
<gene>
    <name evidence="5" type="ORF">OM33_16045</name>
</gene>
<dbReference type="Gene3D" id="3.40.50.2300">
    <property type="match status" value="1"/>
</dbReference>
<dbReference type="SUPFAM" id="SSF52172">
    <property type="entry name" value="CheY-like"/>
    <property type="match status" value="1"/>
</dbReference>